<evidence type="ECO:0000313" key="2">
    <source>
        <dbReference type="Proteomes" id="UP000823633"/>
    </source>
</evidence>
<gene>
    <name evidence="1" type="ORF">IAC42_02010</name>
</gene>
<accession>A0A9D9E954</accession>
<protein>
    <recommendedName>
        <fullName evidence="3">Transposase</fullName>
    </recommendedName>
</protein>
<dbReference type="AlphaFoldDB" id="A0A9D9E954"/>
<evidence type="ECO:0008006" key="3">
    <source>
        <dbReference type="Google" id="ProtNLM"/>
    </source>
</evidence>
<reference evidence="1" key="2">
    <citation type="journal article" date="2021" name="PeerJ">
        <title>Extensive microbial diversity within the chicken gut microbiome revealed by metagenomics and culture.</title>
        <authorList>
            <person name="Gilroy R."/>
            <person name="Ravi A."/>
            <person name="Getino M."/>
            <person name="Pursley I."/>
            <person name="Horton D.L."/>
            <person name="Alikhan N.F."/>
            <person name="Baker D."/>
            <person name="Gharbi K."/>
            <person name="Hall N."/>
            <person name="Watson M."/>
            <person name="Adriaenssens E.M."/>
            <person name="Foster-Nyarko E."/>
            <person name="Jarju S."/>
            <person name="Secka A."/>
            <person name="Antonio M."/>
            <person name="Oren A."/>
            <person name="Chaudhuri R.R."/>
            <person name="La Ragione R."/>
            <person name="Hildebrand F."/>
            <person name="Pallen M.J."/>
        </authorList>
    </citation>
    <scope>NUCLEOTIDE SEQUENCE</scope>
    <source>
        <strain evidence="1">11167</strain>
    </source>
</reference>
<dbReference type="Proteomes" id="UP000823633">
    <property type="component" value="Unassembled WGS sequence"/>
</dbReference>
<evidence type="ECO:0000313" key="1">
    <source>
        <dbReference type="EMBL" id="MBO8442525.1"/>
    </source>
</evidence>
<reference evidence="1" key="1">
    <citation type="submission" date="2020-10" db="EMBL/GenBank/DDBJ databases">
        <authorList>
            <person name="Gilroy R."/>
        </authorList>
    </citation>
    <scope>NUCLEOTIDE SEQUENCE</scope>
    <source>
        <strain evidence="1">11167</strain>
    </source>
</reference>
<comment type="caution">
    <text evidence="1">The sequence shown here is derived from an EMBL/GenBank/DDBJ whole genome shotgun (WGS) entry which is preliminary data.</text>
</comment>
<sequence>MKLDMKLAECFRELNAGDWNEAHVALYAKYFDMNVETVDGVEKKTYSYKEKALEDAESHYAGYLAIVTDQVDLTSREVLEIYRSKDAVEKAFYDLKNEQDAKRLGTHSANAMDGKLFTLFISSILISEIRRRMDGFDGQWTLNSIRTSLDKITFSKVKIEHLKKAKELKGLVSKTQREYLAKLLECLPSEAADKLFAIQMP</sequence>
<dbReference type="EMBL" id="JADIMU010000016">
    <property type="protein sequence ID" value="MBO8442525.1"/>
    <property type="molecule type" value="Genomic_DNA"/>
</dbReference>
<name>A0A9D9E954_9SPIR</name>
<organism evidence="1 2">
    <name type="scientific">Candidatus Aphodenecus pullistercoris</name>
    <dbReference type="NCBI Taxonomy" id="2840669"/>
    <lineage>
        <taxon>Bacteria</taxon>
        <taxon>Pseudomonadati</taxon>
        <taxon>Spirochaetota</taxon>
        <taxon>Spirochaetia</taxon>
        <taxon>Spirochaetales</taxon>
        <taxon>Candidatus Aphodenecus</taxon>
    </lineage>
</organism>
<proteinExistence type="predicted"/>